<evidence type="ECO:0000313" key="2">
    <source>
        <dbReference type="EMBL" id="OXB18282.1"/>
    </source>
</evidence>
<evidence type="ECO:0000313" key="3">
    <source>
        <dbReference type="Proteomes" id="UP000180252"/>
    </source>
</evidence>
<dbReference type="EMBL" id="MUHG01000023">
    <property type="protein sequence ID" value="OXB18282.1"/>
    <property type="molecule type" value="Genomic_DNA"/>
</dbReference>
<sequence>MKEKFNELINNANSKRYKAYYKLNQLPELTGLSIRMLKYKMIKIKEKYAGVTNLLDKDGKQWKIHYSIINEFMPINKRKTYTENNYDWQSFVSWNPFENYDKEYHQELIYQIKNEMPDKYIKYTIEMDGRGFNHVHFITDGNLSEVKTIVENVIYKYFSWNEISFEATSITNKYNCLNYTNKAPIITEII</sequence>
<name>A0A1S1J7T7_9FLAO</name>
<dbReference type="RefSeq" id="WP_070906908.1">
    <property type="nucleotide sequence ID" value="NZ_MIKE01000022.1"/>
</dbReference>
<dbReference type="Proteomes" id="UP000180252">
    <property type="component" value="Unassembled WGS sequence"/>
</dbReference>
<evidence type="ECO:0000313" key="1">
    <source>
        <dbReference type="EMBL" id="OHT45624.1"/>
    </source>
</evidence>
<reference evidence="2 4" key="3">
    <citation type="submission" date="2016-11" db="EMBL/GenBank/DDBJ databases">
        <title>Whole genomes of Flavobacteriaceae.</title>
        <authorList>
            <person name="Stine C."/>
            <person name="Li C."/>
            <person name="Tadesse D."/>
        </authorList>
    </citation>
    <scope>NUCLEOTIDE SEQUENCE [LARGE SCALE GENOMIC DNA]</scope>
    <source>
        <strain evidence="2 4">ATCC BAA-2541</strain>
    </source>
</reference>
<dbReference type="AlphaFoldDB" id="A0A1S1J7T7"/>
<gene>
    <name evidence="2" type="ORF">B0A71_15280</name>
    <name evidence="1" type="ORF">BHE19_07255</name>
</gene>
<comment type="caution">
    <text evidence="1">The sequence shown here is derived from an EMBL/GenBank/DDBJ whole genome shotgun (WGS) entry which is preliminary data.</text>
</comment>
<organism evidence="1 3">
    <name type="scientific">Flavobacterium tructae</name>
    <dbReference type="NCBI Taxonomy" id="1114873"/>
    <lineage>
        <taxon>Bacteria</taxon>
        <taxon>Pseudomonadati</taxon>
        <taxon>Bacteroidota</taxon>
        <taxon>Flavobacteriia</taxon>
        <taxon>Flavobacteriales</taxon>
        <taxon>Flavobacteriaceae</taxon>
        <taxon>Flavobacterium</taxon>
    </lineage>
</organism>
<dbReference type="Proteomes" id="UP000198319">
    <property type="component" value="Unassembled WGS sequence"/>
</dbReference>
<proteinExistence type="predicted"/>
<dbReference type="EMBL" id="MIKE01000022">
    <property type="protein sequence ID" value="OHT45624.1"/>
    <property type="molecule type" value="Genomic_DNA"/>
</dbReference>
<protein>
    <submittedName>
        <fullName evidence="1">Uncharacterized protein</fullName>
    </submittedName>
</protein>
<dbReference type="STRING" id="1278819.BHE19_07255"/>
<accession>A0A1S1J7T7</accession>
<reference evidence="3" key="1">
    <citation type="submission" date="2016-09" db="EMBL/GenBank/DDBJ databases">
        <authorList>
            <person name="Chen S."/>
            <person name="Walker E."/>
        </authorList>
    </citation>
    <scope>NUCLEOTIDE SEQUENCE [LARGE SCALE GENOMIC DNA]</scope>
    <source>
        <strain evidence="3">MSU</strain>
    </source>
</reference>
<reference evidence="1" key="2">
    <citation type="submission" date="2016-09" db="EMBL/GenBank/DDBJ databases">
        <authorList>
            <person name="Capua I."/>
            <person name="De Benedictis P."/>
            <person name="Joannis T."/>
            <person name="Lombin L.H."/>
            <person name="Cattoli G."/>
        </authorList>
    </citation>
    <scope>NUCLEOTIDE SEQUENCE [LARGE SCALE GENOMIC DNA]</scope>
    <source>
        <strain evidence="1">MSU</strain>
    </source>
</reference>
<keyword evidence="4" id="KW-1185">Reference proteome</keyword>
<evidence type="ECO:0000313" key="4">
    <source>
        <dbReference type="Proteomes" id="UP000198319"/>
    </source>
</evidence>
<dbReference type="OrthoDB" id="1340508at2"/>